<comment type="caution">
    <text evidence="2">The sequence shown here is derived from an EMBL/GenBank/DDBJ whole genome shotgun (WGS) entry which is preliminary data.</text>
</comment>
<feature type="compositionally biased region" description="Polar residues" evidence="1">
    <location>
        <begin position="148"/>
        <end position="175"/>
    </location>
</feature>
<evidence type="ECO:0000313" key="2">
    <source>
        <dbReference type="EMBL" id="KAK4147368.1"/>
    </source>
</evidence>
<dbReference type="GeneID" id="87815844"/>
<keyword evidence="3" id="KW-1185">Reference proteome</keyword>
<dbReference type="RefSeq" id="XP_062640739.1">
    <property type="nucleotide sequence ID" value="XM_062779231.1"/>
</dbReference>
<dbReference type="EMBL" id="MU853556">
    <property type="protein sequence ID" value="KAK4147368.1"/>
    <property type="molecule type" value="Genomic_DNA"/>
</dbReference>
<sequence>MPQLDALKAKFPGLSNGLTYKKGSTIEKEYTHYKKAQGVSEAAIEAYIYPYEFLDNEFFRGATGTDHIATEVPRAFLYECYCDYQGQDLLAYHIDDDKLFDWMFAGRRDQGWDLNGWTNGLIDIEDGPDDVNGSPLPRPQESPVGLKTMTNGGTITPPTTASRQTTPLSPRNENSILPAPVRPPTTLMDSDTRNMFVETFSGRSNAYLVNDKGGLRAFMQSAIFYCRHHPACKIWITRRSITTRPEEAGLEIIDLFNVSWDD</sequence>
<dbReference type="AlphaFoldDB" id="A0AAN6ZRA1"/>
<organism evidence="2 3">
    <name type="scientific">Dichotomopilus funicola</name>
    <dbReference type="NCBI Taxonomy" id="1934379"/>
    <lineage>
        <taxon>Eukaryota</taxon>
        <taxon>Fungi</taxon>
        <taxon>Dikarya</taxon>
        <taxon>Ascomycota</taxon>
        <taxon>Pezizomycotina</taxon>
        <taxon>Sordariomycetes</taxon>
        <taxon>Sordariomycetidae</taxon>
        <taxon>Sordariales</taxon>
        <taxon>Chaetomiaceae</taxon>
        <taxon>Dichotomopilus</taxon>
    </lineage>
</organism>
<reference evidence="2" key="2">
    <citation type="submission" date="2023-05" db="EMBL/GenBank/DDBJ databases">
        <authorList>
            <consortium name="Lawrence Berkeley National Laboratory"/>
            <person name="Steindorff A."/>
            <person name="Hensen N."/>
            <person name="Bonometti L."/>
            <person name="Westerberg I."/>
            <person name="Brannstrom I.O."/>
            <person name="Guillou S."/>
            <person name="Cros-Aarteil S."/>
            <person name="Calhoun S."/>
            <person name="Haridas S."/>
            <person name="Kuo A."/>
            <person name="Mondo S."/>
            <person name="Pangilinan J."/>
            <person name="Riley R."/>
            <person name="Labutti K."/>
            <person name="Andreopoulos B."/>
            <person name="Lipzen A."/>
            <person name="Chen C."/>
            <person name="Yanf M."/>
            <person name="Daum C."/>
            <person name="Ng V."/>
            <person name="Clum A."/>
            <person name="Ohm R."/>
            <person name="Martin F."/>
            <person name="Silar P."/>
            <person name="Natvig D."/>
            <person name="Lalanne C."/>
            <person name="Gautier V."/>
            <person name="Ament-Velasquez S.L."/>
            <person name="Kruys A."/>
            <person name="Hutchinson M.I."/>
            <person name="Powell A.J."/>
            <person name="Barry K."/>
            <person name="Miller A.N."/>
            <person name="Grigoriev I.V."/>
            <person name="Debuchy R."/>
            <person name="Gladieux P."/>
            <person name="Thoren M.H."/>
            <person name="Johannesson H."/>
        </authorList>
    </citation>
    <scope>NUCLEOTIDE SEQUENCE</scope>
    <source>
        <strain evidence="2">CBS 141.50</strain>
    </source>
</reference>
<name>A0AAN6ZRA1_9PEZI</name>
<accession>A0AAN6ZRA1</accession>
<gene>
    <name evidence="2" type="ORF">C8A04DRAFT_24610</name>
</gene>
<reference evidence="2" key="1">
    <citation type="journal article" date="2023" name="Mol. Phylogenet. Evol.">
        <title>Genome-scale phylogeny and comparative genomics of the fungal order Sordariales.</title>
        <authorList>
            <person name="Hensen N."/>
            <person name="Bonometti L."/>
            <person name="Westerberg I."/>
            <person name="Brannstrom I.O."/>
            <person name="Guillou S."/>
            <person name="Cros-Aarteil S."/>
            <person name="Calhoun S."/>
            <person name="Haridas S."/>
            <person name="Kuo A."/>
            <person name="Mondo S."/>
            <person name="Pangilinan J."/>
            <person name="Riley R."/>
            <person name="LaButti K."/>
            <person name="Andreopoulos B."/>
            <person name="Lipzen A."/>
            <person name="Chen C."/>
            <person name="Yan M."/>
            <person name="Daum C."/>
            <person name="Ng V."/>
            <person name="Clum A."/>
            <person name="Steindorff A."/>
            <person name="Ohm R.A."/>
            <person name="Martin F."/>
            <person name="Silar P."/>
            <person name="Natvig D.O."/>
            <person name="Lalanne C."/>
            <person name="Gautier V."/>
            <person name="Ament-Velasquez S.L."/>
            <person name="Kruys A."/>
            <person name="Hutchinson M.I."/>
            <person name="Powell A.J."/>
            <person name="Barry K."/>
            <person name="Miller A.N."/>
            <person name="Grigoriev I.V."/>
            <person name="Debuchy R."/>
            <person name="Gladieux P."/>
            <person name="Hiltunen Thoren M."/>
            <person name="Johannesson H."/>
        </authorList>
    </citation>
    <scope>NUCLEOTIDE SEQUENCE</scope>
    <source>
        <strain evidence="2">CBS 141.50</strain>
    </source>
</reference>
<proteinExistence type="predicted"/>
<feature type="region of interest" description="Disordered" evidence="1">
    <location>
        <begin position="130"/>
        <end position="184"/>
    </location>
</feature>
<protein>
    <submittedName>
        <fullName evidence="2">Uncharacterized protein</fullName>
    </submittedName>
</protein>
<dbReference type="Proteomes" id="UP001302676">
    <property type="component" value="Unassembled WGS sequence"/>
</dbReference>
<evidence type="ECO:0000313" key="3">
    <source>
        <dbReference type="Proteomes" id="UP001302676"/>
    </source>
</evidence>
<evidence type="ECO:0000256" key="1">
    <source>
        <dbReference type="SAM" id="MobiDB-lite"/>
    </source>
</evidence>